<keyword evidence="6 10" id="KW-0324">Glycolysis</keyword>
<dbReference type="FunFam" id="3.40.720.10:FF:000001">
    <property type="entry name" value="2,3-bisphosphoglycerate-independent phosphoglycerate mutase"/>
    <property type="match status" value="1"/>
</dbReference>
<feature type="binding site" evidence="10 13">
    <location>
        <position position="62"/>
    </location>
    <ligand>
        <name>Mn(2+)</name>
        <dbReference type="ChEBI" id="CHEBI:29035"/>
        <label>2</label>
    </ligand>
</feature>
<evidence type="ECO:0000256" key="10">
    <source>
        <dbReference type="HAMAP-Rule" id="MF_01038"/>
    </source>
</evidence>
<dbReference type="InterPro" id="IPR017850">
    <property type="entry name" value="Alkaline_phosphatase_core_sf"/>
</dbReference>
<dbReference type="STRING" id="1792290.MSP8886_00715"/>
<keyword evidence="7 10" id="KW-0464">Manganese</keyword>
<evidence type="ECO:0000256" key="4">
    <source>
        <dbReference type="ARBA" id="ARBA00012026"/>
    </source>
</evidence>
<sequence>MNKKTTALFILDGWGYSDTSKSNAIAVANTPNWDALWENQAHSFIKTSGLAVGLPEGQMGNSEVGHMNLGAGRVVYQNFTRIGKAIEDGSFFENDVLVSAVDKAVKAGKAVHIMGLLSDGGVHSHYEQIIAMCELAAKRGAKAVYVHGFTDGRDTPPRSAKTPIVTLEEKLKALGVGKIATLTGRYFAMDRDNRWDRVQTAYDAIVMGKGLFQAETAEEAIQAAYDRDENDEFVKASVIGEPVSVQDGDTIVFANFRPDRARQLTRAFTDPNFEGFKREAHPDYAAFVTFTEFAADIEADVAFPPVALSNTLGEILSKAGKKQLRIAETEKYAHVTFFFNGGEEAVFEGEERELIPSPNVATYDLKPEMSAPEVTDKLVEVIKAGKYDTIICNFANGDMVGHSGIFDAAVKAVEAVDACLGRIVEALQENGGQCLITADHGNVEQMLSDDGSQPLTSHTNGPVPLVLFAPNGDQHLGLRDGALSDIAPTLLEMMGMDKPEEMSGTSLLTHS</sequence>
<organism evidence="16 17">
    <name type="scientific">Marinomonas spartinae</name>
    <dbReference type="NCBI Taxonomy" id="1792290"/>
    <lineage>
        <taxon>Bacteria</taxon>
        <taxon>Pseudomonadati</taxon>
        <taxon>Pseudomonadota</taxon>
        <taxon>Gammaproteobacteria</taxon>
        <taxon>Oceanospirillales</taxon>
        <taxon>Oceanospirillaceae</taxon>
        <taxon>Marinomonas</taxon>
    </lineage>
</organism>
<accession>A0A1A8T5E9</accession>
<dbReference type="RefSeq" id="WP_067012711.1">
    <property type="nucleotide sequence ID" value="NZ_FLOB01000001.1"/>
</dbReference>
<comment type="function">
    <text evidence="10">Catalyzes the interconversion of 2-phosphoglycerate and 3-phosphoglycerate.</text>
</comment>
<feature type="binding site" evidence="10 12">
    <location>
        <begin position="153"/>
        <end position="154"/>
    </location>
    <ligand>
        <name>substrate</name>
    </ligand>
</feature>
<dbReference type="PANTHER" id="PTHR31637">
    <property type="entry name" value="2,3-BISPHOSPHOGLYCERATE-INDEPENDENT PHOSPHOGLYCERATE MUTASE"/>
    <property type="match status" value="1"/>
</dbReference>
<keyword evidence="17" id="KW-1185">Reference proteome</keyword>
<dbReference type="FunFam" id="3.40.1450.10:FF:000001">
    <property type="entry name" value="2,3-bisphosphoglycerate-independent phosphoglycerate mutase"/>
    <property type="match status" value="1"/>
</dbReference>
<feature type="active site" description="Phosphoserine intermediate" evidence="10 11">
    <location>
        <position position="62"/>
    </location>
</feature>
<dbReference type="NCBIfam" id="TIGR01307">
    <property type="entry name" value="pgm_bpd_ind"/>
    <property type="match status" value="1"/>
</dbReference>
<comment type="pathway">
    <text evidence="2 10">Carbohydrate degradation; glycolysis; pyruvate from D-glyceraldehyde 3-phosphate: step 3/5.</text>
</comment>
<feature type="binding site" evidence="10 13">
    <location>
        <position position="439"/>
    </location>
    <ligand>
        <name>Mn(2+)</name>
        <dbReference type="ChEBI" id="CHEBI:29035"/>
        <label>2</label>
    </ligand>
</feature>
<dbReference type="GO" id="GO:0006096">
    <property type="term" value="P:glycolytic process"/>
    <property type="evidence" value="ECO:0007669"/>
    <property type="project" value="UniProtKB-UniRule"/>
</dbReference>
<evidence type="ECO:0000256" key="6">
    <source>
        <dbReference type="ARBA" id="ARBA00023152"/>
    </source>
</evidence>
<dbReference type="EC" id="5.4.2.12" evidence="4 10"/>
<evidence type="ECO:0000256" key="13">
    <source>
        <dbReference type="PIRSR" id="PIRSR001492-3"/>
    </source>
</evidence>
<comment type="catalytic activity">
    <reaction evidence="1 10">
        <text>(2R)-2-phosphoglycerate = (2R)-3-phosphoglycerate</text>
        <dbReference type="Rhea" id="RHEA:15901"/>
        <dbReference type="ChEBI" id="CHEBI:58272"/>
        <dbReference type="ChEBI" id="CHEBI:58289"/>
        <dbReference type="EC" id="5.4.2.12"/>
    </reaction>
</comment>
<dbReference type="SUPFAM" id="SSF53649">
    <property type="entry name" value="Alkaline phosphatase-like"/>
    <property type="match status" value="1"/>
</dbReference>
<evidence type="ECO:0000256" key="11">
    <source>
        <dbReference type="PIRSR" id="PIRSR001492-1"/>
    </source>
</evidence>
<evidence type="ECO:0000256" key="5">
    <source>
        <dbReference type="ARBA" id="ARBA00022723"/>
    </source>
</evidence>
<evidence type="ECO:0000256" key="7">
    <source>
        <dbReference type="ARBA" id="ARBA00023211"/>
    </source>
</evidence>
<dbReference type="Pfam" id="PF06415">
    <property type="entry name" value="iPGM_N"/>
    <property type="match status" value="1"/>
</dbReference>
<evidence type="ECO:0000256" key="12">
    <source>
        <dbReference type="PIRSR" id="PIRSR001492-2"/>
    </source>
</evidence>
<evidence type="ECO:0000256" key="3">
    <source>
        <dbReference type="ARBA" id="ARBA00008819"/>
    </source>
</evidence>
<feature type="binding site" evidence="10 13">
    <location>
        <position position="402"/>
    </location>
    <ligand>
        <name>Mn(2+)</name>
        <dbReference type="ChEBI" id="CHEBI:29035"/>
        <label>1</label>
    </ligand>
</feature>
<gene>
    <name evidence="10 16" type="primary">gpmI</name>
    <name evidence="16" type="ORF">MSP8886_00715</name>
</gene>
<feature type="binding site" evidence="10 13">
    <location>
        <position position="458"/>
    </location>
    <ligand>
        <name>Mn(2+)</name>
        <dbReference type="ChEBI" id="CHEBI:29035"/>
        <label>1</label>
    </ligand>
</feature>
<dbReference type="Gene3D" id="3.40.720.10">
    <property type="entry name" value="Alkaline Phosphatase, subunit A"/>
    <property type="match status" value="1"/>
</dbReference>
<dbReference type="GO" id="GO:0005829">
    <property type="term" value="C:cytosol"/>
    <property type="evidence" value="ECO:0007669"/>
    <property type="project" value="TreeGrafter"/>
</dbReference>
<dbReference type="OrthoDB" id="9800863at2"/>
<feature type="binding site" evidence="10 12">
    <location>
        <position position="331"/>
    </location>
    <ligand>
        <name>substrate</name>
    </ligand>
</feature>
<dbReference type="GO" id="GO:0004619">
    <property type="term" value="F:phosphoglycerate mutase activity"/>
    <property type="evidence" value="ECO:0007669"/>
    <property type="project" value="UniProtKB-UniRule"/>
</dbReference>
<dbReference type="InterPro" id="IPR006124">
    <property type="entry name" value="Metalloenzyme"/>
</dbReference>
<evidence type="ECO:0000259" key="14">
    <source>
        <dbReference type="Pfam" id="PF01676"/>
    </source>
</evidence>
<dbReference type="EMBL" id="FLOB01000001">
    <property type="protein sequence ID" value="SBS26822.1"/>
    <property type="molecule type" value="Genomic_DNA"/>
</dbReference>
<dbReference type="GO" id="GO:0006007">
    <property type="term" value="P:glucose catabolic process"/>
    <property type="evidence" value="ECO:0007669"/>
    <property type="project" value="InterPro"/>
</dbReference>
<feature type="binding site" evidence="10 13">
    <location>
        <position position="12"/>
    </location>
    <ligand>
        <name>Mn(2+)</name>
        <dbReference type="ChEBI" id="CHEBI:29035"/>
        <label>2</label>
    </ligand>
</feature>
<dbReference type="Proteomes" id="UP000092544">
    <property type="component" value="Unassembled WGS sequence"/>
</dbReference>
<dbReference type="CDD" id="cd16010">
    <property type="entry name" value="iPGM"/>
    <property type="match status" value="1"/>
</dbReference>
<feature type="binding site" evidence="10 12">
    <location>
        <begin position="257"/>
        <end position="260"/>
    </location>
    <ligand>
        <name>substrate</name>
    </ligand>
</feature>
<dbReference type="InterPro" id="IPR036646">
    <property type="entry name" value="PGAM_B_sf"/>
</dbReference>
<feature type="binding site" evidence="10 13">
    <location>
        <position position="398"/>
    </location>
    <ligand>
        <name>Mn(2+)</name>
        <dbReference type="ChEBI" id="CHEBI:29035"/>
        <label>1</label>
    </ligand>
</feature>
<dbReference type="InterPro" id="IPR005995">
    <property type="entry name" value="Pgm_bpd_ind"/>
</dbReference>
<name>A0A1A8T5E9_9GAMM</name>
<keyword evidence="5 10" id="KW-0479">Metal-binding</keyword>
<reference evidence="16 17" key="1">
    <citation type="submission" date="2016-06" db="EMBL/GenBank/DDBJ databases">
        <authorList>
            <person name="Kjaerup R.B."/>
            <person name="Dalgaard T.S."/>
            <person name="Juul-Madsen H.R."/>
        </authorList>
    </citation>
    <scope>NUCLEOTIDE SEQUENCE [LARGE SCALE GENOMIC DNA]</scope>
    <source>
        <strain evidence="16 17">CECT 8886</strain>
    </source>
</reference>
<feature type="binding site" evidence="10 12">
    <location>
        <position position="123"/>
    </location>
    <ligand>
        <name>substrate</name>
    </ligand>
</feature>
<feature type="binding site" evidence="10 13">
    <location>
        <position position="440"/>
    </location>
    <ligand>
        <name>Mn(2+)</name>
        <dbReference type="ChEBI" id="CHEBI:29035"/>
        <label>2</label>
    </ligand>
</feature>
<dbReference type="UniPathway" id="UPA00109">
    <property type="reaction ID" value="UER00186"/>
</dbReference>
<evidence type="ECO:0000313" key="17">
    <source>
        <dbReference type="Proteomes" id="UP000092544"/>
    </source>
</evidence>
<protein>
    <recommendedName>
        <fullName evidence="9 10">2,3-bisphosphoglycerate-independent phosphoglycerate mutase</fullName>
        <shortName evidence="10">BPG-independent PGAM</shortName>
        <shortName evidence="10">Phosphoglyceromutase</shortName>
        <shortName evidence="10">iPGM</shortName>
        <ecNumber evidence="4 10">5.4.2.12</ecNumber>
    </recommendedName>
</protein>
<comment type="cofactor">
    <cofactor evidence="10">
        <name>Mn(2+)</name>
        <dbReference type="ChEBI" id="CHEBI:29035"/>
    </cofactor>
    <text evidence="10">Binds 2 manganese ions per subunit.</text>
</comment>
<evidence type="ECO:0000256" key="8">
    <source>
        <dbReference type="ARBA" id="ARBA00023235"/>
    </source>
</evidence>
<dbReference type="AlphaFoldDB" id="A0A1A8T5E9"/>
<dbReference type="HAMAP" id="MF_01038">
    <property type="entry name" value="GpmI"/>
    <property type="match status" value="1"/>
</dbReference>
<dbReference type="PANTHER" id="PTHR31637:SF0">
    <property type="entry name" value="2,3-BISPHOSPHOGLYCERATE-INDEPENDENT PHOSPHOGLYCERATE MUTASE"/>
    <property type="match status" value="1"/>
</dbReference>
<evidence type="ECO:0000313" key="16">
    <source>
        <dbReference type="EMBL" id="SBS26822.1"/>
    </source>
</evidence>
<dbReference type="SUPFAM" id="SSF64158">
    <property type="entry name" value="2,3-Bisphosphoglycerate-independent phosphoglycerate mutase, substrate-binding domain"/>
    <property type="match status" value="1"/>
</dbReference>
<evidence type="ECO:0000259" key="15">
    <source>
        <dbReference type="Pfam" id="PF06415"/>
    </source>
</evidence>
<feature type="domain" description="Metalloenzyme" evidence="14">
    <location>
        <begin position="5"/>
        <end position="498"/>
    </location>
</feature>
<dbReference type="PIRSF" id="PIRSF001492">
    <property type="entry name" value="IPGAM"/>
    <property type="match status" value="1"/>
</dbReference>
<feature type="binding site" evidence="10 12">
    <location>
        <position position="185"/>
    </location>
    <ligand>
        <name>substrate</name>
    </ligand>
</feature>
<keyword evidence="8 10" id="KW-0413">Isomerase</keyword>
<feature type="binding site" evidence="10 12">
    <location>
        <position position="191"/>
    </location>
    <ligand>
        <name>substrate</name>
    </ligand>
</feature>
<dbReference type="InterPro" id="IPR011258">
    <property type="entry name" value="BPG-indep_PGM_N"/>
</dbReference>
<evidence type="ECO:0000256" key="1">
    <source>
        <dbReference type="ARBA" id="ARBA00000370"/>
    </source>
</evidence>
<dbReference type="GO" id="GO:0030145">
    <property type="term" value="F:manganese ion binding"/>
    <property type="evidence" value="ECO:0007669"/>
    <property type="project" value="UniProtKB-UniRule"/>
</dbReference>
<proteinExistence type="inferred from homology"/>
<dbReference type="Pfam" id="PF01676">
    <property type="entry name" value="Metalloenzyme"/>
    <property type="match status" value="1"/>
</dbReference>
<dbReference type="Gene3D" id="3.40.1450.10">
    <property type="entry name" value="BPG-independent phosphoglycerate mutase, domain B"/>
    <property type="match status" value="1"/>
</dbReference>
<comment type="subunit">
    <text evidence="10">Monomer.</text>
</comment>
<evidence type="ECO:0000256" key="2">
    <source>
        <dbReference type="ARBA" id="ARBA00004798"/>
    </source>
</evidence>
<evidence type="ECO:0000256" key="9">
    <source>
        <dbReference type="ARBA" id="ARBA00071648"/>
    </source>
</evidence>
<comment type="similarity">
    <text evidence="3 10">Belongs to the BPG-independent phosphoglycerate mutase family.</text>
</comment>
<feature type="domain" description="BPG-independent PGAM N-terminal" evidence="15">
    <location>
        <begin position="82"/>
        <end position="294"/>
    </location>
</feature>